<evidence type="ECO:0000313" key="3">
    <source>
        <dbReference type="Proteomes" id="UP000765509"/>
    </source>
</evidence>
<protein>
    <submittedName>
        <fullName evidence="2">Uncharacterized protein</fullName>
    </submittedName>
</protein>
<evidence type="ECO:0000313" key="2">
    <source>
        <dbReference type="EMBL" id="MBW0481440.1"/>
    </source>
</evidence>
<comment type="caution">
    <text evidence="2">The sequence shown here is derived from an EMBL/GenBank/DDBJ whole genome shotgun (WGS) entry which is preliminary data.</text>
</comment>
<evidence type="ECO:0000256" key="1">
    <source>
        <dbReference type="SAM" id="MobiDB-lite"/>
    </source>
</evidence>
<proteinExistence type="predicted"/>
<gene>
    <name evidence="2" type="ORF">O181_021155</name>
</gene>
<sequence length="128" mass="14709">MVQAERNEGNITSKRMHFLAKVPIESTIVKPPKGLPIDFYSIKRFKKLEDSQKEAMADCNNVPLLLTPEEFLKPKCHLDEKISDKYFSKKHSNIFIEPYELQEFESDESAEEESKGESIDLEGLSPDC</sequence>
<dbReference type="EMBL" id="AVOT02006391">
    <property type="protein sequence ID" value="MBW0481440.1"/>
    <property type="molecule type" value="Genomic_DNA"/>
</dbReference>
<name>A0A9Q3CF67_9BASI</name>
<reference evidence="2" key="1">
    <citation type="submission" date="2021-03" db="EMBL/GenBank/DDBJ databases">
        <title>Draft genome sequence of rust myrtle Austropuccinia psidii MF-1, a brazilian biotype.</title>
        <authorList>
            <person name="Quecine M.C."/>
            <person name="Pachon D.M.R."/>
            <person name="Bonatelli M.L."/>
            <person name="Correr F.H."/>
            <person name="Franceschini L.M."/>
            <person name="Leite T.F."/>
            <person name="Margarido G.R.A."/>
            <person name="Almeida C.A."/>
            <person name="Ferrarezi J.A."/>
            <person name="Labate C.A."/>
        </authorList>
    </citation>
    <scope>NUCLEOTIDE SEQUENCE</scope>
    <source>
        <strain evidence="2">MF-1</strain>
    </source>
</reference>
<accession>A0A9Q3CF67</accession>
<keyword evidence="3" id="KW-1185">Reference proteome</keyword>
<dbReference type="Proteomes" id="UP000765509">
    <property type="component" value="Unassembled WGS sequence"/>
</dbReference>
<dbReference type="OrthoDB" id="2501916at2759"/>
<dbReference type="AlphaFoldDB" id="A0A9Q3CF67"/>
<organism evidence="2 3">
    <name type="scientific">Austropuccinia psidii MF-1</name>
    <dbReference type="NCBI Taxonomy" id="1389203"/>
    <lineage>
        <taxon>Eukaryota</taxon>
        <taxon>Fungi</taxon>
        <taxon>Dikarya</taxon>
        <taxon>Basidiomycota</taxon>
        <taxon>Pucciniomycotina</taxon>
        <taxon>Pucciniomycetes</taxon>
        <taxon>Pucciniales</taxon>
        <taxon>Sphaerophragmiaceae</taxon>
        <taxon>Austropuccinia</taxon>
    </lineage>
</organism>
<feature type="region of interest" description="Disordered" evidence="1">
    <location>
        <begin position="105"/>
        <end position="128"/>
    </location>
</feature>